<dbReference type="Gene3D" id="3.40.50.2300">
    <property type="match status" value="1"/>
</dbReference>
<dbReference type="Gene3D" id="1.10.10.60">
    <property type="entry name" value="Homeodomain-like"/>
    <property type="match status" value="2"/>
</dbReference>
<dbReference type="GO" id="GO:0043565">
    <property type="term" value="F:sequence-specific DNA binding"/>
    <property type="evidence" value="ECO:0007669"/>
    <property type="project" value="InterPro"/>
</dbReference>
<dbReference type="PROSITE" id="PS01124">
    <property type="entry name" value="HTH_ARAC_FAMILY_2"/>
    <property type="match status" value="1"/>
</dbReference>
<dbReference type="InterPro" id="IPR011006">
    <property type="entry name" value="CheY-like_superfamily"/>
</dbReference>
<keyword evidence="1" id="KW-0805">Transcription regulation</keyword>
<feature type="domain" description="Response regulatory" evidence="6">
    <location>
        <begin position="1"/>
        <end position="123"/>
    </location>
</feature>
<evidence type="ECO:0000256" key="2">
    <source>
        <dbReference type="ARBA" id="ARBA00023125"/>
    </source>
</evidence>
<evidence type="ECO:0000259" key="5">
    <source>
        <dbReference type="PROSITE" id="PS01124"/>
    </source>
</evidence>
<dbReference type="AlphaFoldDB" id="A0A3G7TU65"/>
<dbReference type="GO" id="GO:0009893">
    <property type="term" value="P:positive regulation of metabolic process"/>
    <property type="evidence" value="ECO:0007669"/>
    <property type="project" value="UniProtKB-ARBA"/>
</dbReference>
<dbReference type="PRINTS" id="PR00032">
    <property type="entry name" value="HTHARAC"/>
</dbReference>
<gene>
    <name evidence="7" type="ORF">C4K04_5013</name>
</gene>
<dbReference type="SUPFAM" id="SSF46689">
    <property type="entry name" value="Homeodomain-like"/>
    <property type="match status" value="2"/>
</dbReference>
<dbReference type="PANTHER" id="PTHR43280:SF2">
    <property type="entry name" value="HTH-TYPE TRANSCRIPTIONAL REGULATOR EXSA"/>
    <property type="match status" value="1"/>
</dbReference>
<comment type="caution">
    <text evidence="4">Lacks conserved residue(s) required for the propagation of feature annotation.</text>
</comment>
<dbReference type="RefSeq" id="WP_124321999.1">
    <property type="nucleotide sequence ID" value="NZ_CP027753.1"/>
</dbReference>
<sequence length="294" mass="33994">MKPESAQKPSLLWFDLTRNRSSEELIALFRPACDCRVSKDASLPEKDTHPLPDMICMHYDRPDMPGLNLLLEIKHKIPSIPIAMFTVQHSEELAVWAMRSRVWEYMVLPLSSAEIRRFLHALKQLYELRNSSGPGNKTLQIEHGPSLPDSIRLTVEHQKHQALSDVLLYIEQNFRESIDQKELAKRCGMTTFRFSRLFKEVHGLGFMDYILSKRMDCAKNLLDNSQMPITSIGYEVGFKDPSYFARAFKQFAGASPSEYRQRRRSPERVKKEEAELEQALSQVIDSLPLRIEGR</sequence>
<evidence type="ECO:0000256" key="3">
    <source>
        <dbReference type="ARBA" id="ARBA00023163"/>
    </source>
</evidence>
<dbReference type="GO" id="GO:0000160">
    <property type="term" value="P:phosphorelay signal transduction system"/>
    <property type="evidence" value="ECO:0007669"/>
    <property type="project" value="InterPro"/>
</dbReference>
<dbReference type="InterPro" id="IPR001789">
    <property type="entry name" value="Sig_transdc_resp-reg_receiver"/>
</dbReference>
<dbReference type="InterPro" id="IPR018060">
    <property type="entry name" value="HTH_AraC"/>
</dbReference>
<dbReference type="PANTHER" id="PTHR43280">
    <property type="entry name" value="ARAC-FAMILY TRANSCRIPTIONAL REGULATOR"/>
    <property type="match status" value="1"/>
</dbReference>
<name>A0A3G7TU65_9PSED</name>
<dbReference type="SMART" id="SM00342">
    <property type="entry name" value="HTH_ARAC"/>
    <property type="match status" value="1"/>
</dbReference>
<organism evidence="7 8">
    <name type="scientific">Pseudomonas chlororaphis</name>
    <dbReference type="NCBI Taxonomy" id="587753"/>
    <lineage>
        <taxon>Bacteria</taxon>
        <taxon>Pseudomonadati</taxon>
        <taxon>Pseudomonadota</taxon>
        <taxon>Gammaproteobacteria</taxon>
        <taxon>Pseudomonadales</taxon>
        <taxon>Pseudomonadaceae</taxon>
        <taxon>Pseudomonas</taxon>
    </lineage>
</organism>
<dbReference type="Proteomes" id="UP000268048">
    <property type="component" value="Chromosome"/>
</dbReference>
<evidence type="ECO:0000256" key="1">
    <source>
        <dbReference type="ARBA" id="ARBA00023015"/>
    </source>
</evidence>
<dbReference type="CDD" id="cd00156">
    <property type="entry name" value="REC"/>
    <property type="match status" value="1"/>
</dbReference>
<evidence type="ECO:0000256" key="4">
    <source>
        <dbReference type="PROSITE-ProRule" id="PRU00169"/>
    </source>
</evidence>
<dbReference type="GO" id="GO:0003700">
    <property type="term" value="F:DNA-binding transcription factor activity"/>
    <property type="evidence" value="ECO:0007669"/>
    <property type="project" value="InterPro"/>
</dbReference>
<keyword evidence="2" id="KW-0238">DNA-binding</keyword>
<dbReference type="Pfam" id="PF12833">
    <property type="entry name" value="HTH_18"/>
    <property type="match status" value="1"/>
</dbReference>
<evidence type="ECO:0000313" key="8">
    <source>
        <dbReference type="Proteomes" id="UP000268048"/>
    </source>
</evidence>
<dbReference type="InterPro" id="IPR020449">
    <property type="entry name" value="Tscrpt_reg_AraC-type_HTH"/>
</dbReference>
<dbReference type="EMBL" id="CP027753">
    <property type="protein sequence ID" value="AZE50664.1"/>
    <property type="molecule type" value="Genomic_DNA"/>
</dbReference>
<dbReference type="SUPFAM" id="SSF52172">
    <property type="entry name" value="CheY-like"/>
    <property type="match status" value="1"/>
</dbReference>
<dbReference type="InterPro" id="IPR009057">
    <property type="entry name" value="Homeodomain-like_sf"/>
</dbReference>
<protein>
    <submittedName>
        <fullName evidence="7">Transcriptional regulator, AraC family</fullName>
    </submittedName>
</protein>
<feature type="domain" description="HTH araC/xylS-type" evidence="5">
    <location>
        <begin position="164"/>
        <end position="262"/>
    </location>
</feature>
<evidence type="ECO:0000259" key="6">
    <source>
        <dbReference type="PROSITE" id="PS50110"/>
    </source>
</evidence>
<proteinExistence type="predicted"/>
<dbReference type="PROSITE" id="PS00041">
    <property type="entry name" value="HTH_ARAC_FAMILY_1"/>
    <property type="match status" value="1"/>
</dbReference>
<reference evidence="7 8" key="1">
    <citation type="submission" date="2018-03" db="EMBL/GenBank/DDBJ databases">
        <title>Diversity of phytobeneficial traits revealed by whole-genome analysis of worldwide-isolated phenazine-producing Pseudomonas spp.</title>
        <authorList>
            <person name="Biessy A."/>
            <person name="Novinscak A."/>
            <person name="Blom J."/>
            <person name="Leger G."/>
            <person name="Thomashow L.S."/>
            <person name="Cazorla F.M."/>
            <person name="Josic D."/>
            <person name="Filion M."/>
        </authorList>
    </citation>
    <scope>NUCLEOTIDE SEQUENCE [LARGE SCALE GENOMIC DNA]</scope>
    <source>
        <strain evidence="7 8">B25</strain>
    </source>
</reference>
<dbReference type="InterPro" id="IPR018062">
    <property type="entry name" value="HTH_AraC-typ_CS"/>
</dbReference>
<keyword evidence="3" id="KW-0804">Transcription</keyword>
<dbReference type="PROSITE" id="PS50110">
    <property type="entry name" value="RESPONSE_REGULATORY"/>
    <property type="match status" value="1"/>
</dbReference>
<evidence type="ECO:0000313" key="7">
    <source>
        <dbReference type="EMBL" id="AZE50664.1"/>
    </source>
</evidence>
<accession>A0A3G7TU65</accession>